<feature type="signal peptide" evidence="17">
    <location>
        <begin position="1"/>
        <end position="27"/>
    </location>
</feature>
<evidence type="ECO:0000256" key="12">
    <source>
        <dbReference type="ARBA" id="ARBA00022825"/>
    </source>
</evidence>
<dbReference type="Pfam" id="PF13180">
    <property type="entry name" value="PDZ_2"/>
    <property type="match status" value="2"/>
</dbReference>
<dbReference type="InterPro" id="IPR001940">
    <property type="entry name" value="Peptidase_S1C"/>
</dbReference>
<keyword evidence="9" id="KW-0677">Repeat</keyword>
<keyword evidence="11 19" id="KW-0378">Hydrolase</keyword>
<sequence>MKNRYVQKGIYAAVFTMAAVQTQAATAVDFSNLVEQVSPAVVSVNVVKKMTEQELLQQQVPEILKRFFGNRVIIPQQQAPQEKTGYGSAFFISKDGYLLTNHHVVEDASKVTIMLNDRREIDATVVGSDERTDVALLKVNGSNFPELRTGNVDRLRVGEPVLAIGSPFGFDYSASAGIVSAKMRNMMGETSVPFIQTDVALNPGNSGGPLFNQNGEVVGVNSRIFSGTGGYMGLSFSIPIDVAMDVADQLKKNGKVTRSYLGVMLQDIDRTLAESYNLSKPEGALVTQVAPNSPAAKAGFKSGDVILKYNGSPISRTSDLLNYLNRTTPNQNIQLQVLRDDKIRNISATVTTAPDDTPAKVEQTAEQKGPVIGVSIRNLTAAEQTQLNIKGGILVEEVKRGGIAAQSRMAAGDIITQINNKTILNSNDFIKSVSELKKGSIARVSVIRQDQRAILGMRIE</sequence>
<dbReference type="PANTHER" id="PTHR22939:SF130">
    <property type="entry name" value="PERIPLASMIC SERINE ENDOPROTEASE DEGP-LIKE-RELATED"/>
    <property type="match status" value="1"/>
</dbReference>
<dbReference type="InterPro" id="IPR009003">
    <property type="entry name" value="Peptidase_S1_PA"/>
</dbReference>
<feature type="binding site" evidence="16">
    <location>
        <position position="103"/>
    </location>
    <ligand>
        <name>substrate</name>
    </ligand>
</feature>
<evidence type="ECO:0000256" key="15">
    <source>
        <dbReference type="PIRSR" id="PIRSR611782-1"/>
    </source>
</evidence>
<dbReference type="AlphaFoldDB" id="A0AAW6UUP1"/>
<evidence type="ECO:0000256" key="8">
    <source>
        <dbReference type="ARBA" id="ARBA00022729"/>
    </source>
</evidence>
<keyword evidence="13" id="KW-0346">Stress response</keyword>
<evidence type="ECO:0000256" key="13">
    <source>
        <dbReference type="ARBA" id="ARBA00023016"/>
    </source>
</evidence>
<evidence type="ECO:0000256" key="16">
    <source>
        <dbReference type="PIRSR" id="PIRSR611782-2"/>
    </source>
</evidence>
<evidence type="ECO:0000256" key="6">
    <source>
        <dbReference type="ARBA" id="ARBA00013958"/>
    </source>
</evidence>
<keyword evidence="7" id="KW-0645">Protease</keyword>
<evidence type="ECO:0000256" key="3">
    <source>
        <dbReference type="ARBA" id="ARBA00004418"/>
    </source>
</evidence>
<keyword evidence="12" id="KW-0720">Serine protease</keyword>
<feature type="active site" description="Charge relay system" evidence="15">
    <location>
        <position position="206"/>
    </location>
</feature>
<evidence type="ECO:0000256" key="9">
    <source>
        <dbReference type="ARBA" id="ARBA00022737"/>
    </source>
</evidence>
<reference evidence="19" key="1">
    <citation type="submission" date="2023-04" db="EMBL/GenBank/DDBJ databases">
        <title>The environmental microbiomes in feedlot watering bowls are a reservoir of florfenicol resistance for bovine respiratory disease pathogens.</title>
        <authorList>
            <person name="Kos D.W."/>
            <person name="Ruzzini A.C."/>
            <person name="Schreiner B."/>
            <person name="Jelinski M.D."/>
        </authorList>
    </citation>
    <scope>NUCLEOTIDE SEQUENCE</scope>
    <source>
        <strain evidence="19">WB3</strain>
    </source>
</reference>
<evidence type="ECO:0000313" key="20">
    <source>
        <dbReference type="Proteomes" id="UP001241935"/>
    </source>
</evidence>
<dbReference type="Pfam" id="PF13365">
    <property type="entry name" value="Trypsin_2"/>
    <property type="match status" value="1"/>
</dbReference>
<comment type="subcellular location">
    <subcellularLocation>
        <location evidence="3">Periplasm</location>
    </subcellularLocation>
</comment>
<dbReference type="InterPro" id="IPR011782">
    <property type="entry name" value="Pept_S1C_Do"/>
</dbReference>
<feature type="active site" description="Charge relay system" evidence="15">
    <location>
        <position position="103"/>
    </location>
</feature>
<evidence type="ECO:0000256" key="10">
    <source>
        <dbReference type="ARBA" id="ARBA00022764"/>
    </source>
</evidence>
<name>A0AAW6UUP1_9GAMM</name>
<feature type="active site" description="Charge relay system" evidence="15">
    <location>
        <position position="133"/>
    </location>
</feature>
<dbReference type="RefSeq" id="WP_284067000.1">
    <property type="nucleotide sequence ID" value="NZ_JASKNE010000001.1"/>
</dbReference>
<dbReference type="SUPFAM" id="SSF50494">
    <property type="entry name" value="Trypsin-like serine proteases"/>
    <property type="match status" value="1"/>
</dbReference>
<dbReference type="NCBIfam" id="TIGR02037">
    <property type="entry name" value="degP_htrA_DO"/>
    <property type="match status" value="1"/>
</dbReference>
<gene>
    <name evidence="19" type="ORF">QOR41_08460</name>
</gene>
<keyword evidence="10" id="KW-0574">Periplasm</keyword>
<keyword evidence="8 17" id="KW-0732">Signal</keyword>
<comment type="similarity">
    <text evidence="4">Belongs to the peptidase S1C family.</text>
</comment>
<dbReference type="InterPro" id="IPR036034">
    <property type="entry name" value="PDZ_sf"/>
</dbReference>
<dbReference type="PRINTS" id="PR00834">
    <property type="entry name" value="PROTEASES2C"/>
</dbReference>
<feature type="domain" description="PDZ" evidence="18">
    <location>
        <begin position="360"/>
        <end position="438"/>
    </location>
</feature>
<proteinExistence type="inferred from homology"/>
<organism evidence="19 20">
    <name type="scientific">Acinetobacter terrestris</name>
    <dbReference type="NCBI Taxonomy" id="2529843"/>
    <lineage>
        <taxon>Bacteria</taxon>
        <taxon>Pseudomonadati</taxon>
        <taxon>Pseudomonadota</taxon>
        <taxon>Gammaproteobacteria</taxon>
        <taxon>Moraxellales</taxon>
        <taxon>Moraxellaceae</taxon>
        <taxon>Acinetobacter</taxon>
        <taxon>Acinetobacter Taxon 24</taxon>
    </lineage>
</organism>
<dbReference type="GO" id="GO:0006508">
    <property type="term" value="P:proteolysis"/>
    <property type="evidence" value="ECO:0007669"/>
    <property type="project" value="UniProtKB-KW"/>
</dbReference>
<evidence type="ECO:0000256" key="14">
    <source>
        <dbReference type="ARBA" id="ARBA00032850"/>
    </source>
</evidence>
<dbReference type="Proteomes" id="UP001241935">
    <property type="component" value="Unassembled WGS sequence"/>
</dbReference>
<accession>A0AAW6UUP1</accession>
<dbReference type="CDD" id="cd10839">
    <property type="entry name" value="cpPDZ1_DegP-like"/>
    <property type="match status" value="1"/>
</dbReference>
<comment type="catalytic activity">
    <reaction evidence="1">
        <text>Acts on substrates that are at least partially unfolded. The cleavage site P1 residue is normally between a pair of hydrophobic residues, such as Val-|-Val.</text>
        <dbReference type="EC" id="3.4.21.107"/>
    </reaction>
</comment>
<dbReference type="PANTHER" id="PTHR22939">
    <property type="entry name" value="SERINE PROTEASE FAMILY S1C HTRA-RELATED"/>
    <property type="match status" value="1"/>
</dbReference>
<feature type="chain" id="PRO_5043678289" description="Probable periplasmic serine endoprotease DegP-like" evidence="17">
    <location>
        <begin position="28"/>
        <end position="460"/>
    </location>
</feature>
<dbReference type="SUPFAM" id="SSF50156">
    <property type="entry name" value="PDZ domain-like"/>
    <property type="match status" value="2"/>
</dbReference>
<protein>
    <recommendedName>
        <fullName evidence="6">Probable periplasmic serine endoprotease DegP-like</fullName>
        <ecNumber evidence="5">3.4.21.107</ecNumber>
    </recommendedName>
    <alternativeName>
        <fullName evidence="14">Protease Do</fullName>
    </alternativeName>
</protein>
<evidence type="ECO:0000256" key="5">
    <source>
        <dbReference type="ARBA" id="ARBA00013035"/>
    </source>
</evidence>
<dbReference type="EC" id="3.4.21.107" evidence="5"/>
<comment type="caution">
    <text evidence="19">The sequence shown here is derived from an EMBL/GenBank/DDBJ whole genome shotgun (WGS) entry which is preliminary data.</text>
</comment>
<dbReference type="PROSITE" id="PS50106">
    <property type="entry name" value="PDZ"/>
    <property type="match status" value="2"/>
</dbReference>
<evidence type="ECO:0000256" key="4">
    <source>
        <dbReference type="ARBA" id="ARBA00010541"/>
    </source>
</evidence>
<dbReference type="GO" id="GO:0004252">
    <property type="term" value="F:serine-type endopeptidase activity"/>
    <property type="evidence" value="ECO:0007669"/>
    <property type="project" value="InterPro"/>
</dbReference>
<dbReference type="SMART" id="SM00228">
    <property type="entry name" value="PDZ"/>
    <property type="match status" value="2"/>
</dbReference>
<feature type="domain" description="PDZ" evidence="18">
    <location>
        <begin position="245"/>
        <end position="315"/>
    </location>
</feature>
<evidence type="ECO:0000256" key="1">
    <source>
        <dbReference type="ARBA" id="ARBA00001772"/>
    </source>
</evidence>
<dbReference type="Gene3D" id="2.40.10.120">
    <property type="match status" value="1"/>
</dbReference>
<evidence type="ECO:0000256" key="2">
    <source>
        <dbReference type="ARBA" id="ARBA00002610"/>
    </source>
</evidence>
<feature type="binding site" evidence="16">
    <location>
        <begin position="204"/>
        <end position="206"/>
    </location>
    <ligand>
        <name>substrate</name>
    </ligand>
</feature>
<evidence type="ECO:0000313" key="19">
    <source>
        <dbReference type="EMBL" id="MDK1683877.1"/>
    </source>
</evidence>
<evidence type="ECO:0000259" key="18">
    <source>
        <dbReference type="PROSITE" id="PS50106"/>
    </source>
</evidence>
<dbReference type="InterPro" id="IPR001478">
    <property type="entry name" value="PDZ"/>
</dbReference>
<evidence type="ECO:0000256" key="17">
    <source>
        <dbReference type="SAM" id="SignalP"/>
    </source>
</evidence>
<comment type="function">
    <text evidence="2">Might be efficient in the degradation of transiently denatured and unfolded proteins which accumulate in the periplasm following stress conditions.</text>
</comment>
<evidence type="ECO:0000256" key="11">
    <source>
        <dbReference type="ARBA" id="ARBA00022801"/>
    </source>
</evidence>
<dbReference type="Gene3D" id="2.30.42.10">
    <property type="match status" value="2"/>
</dbReference>
<evidence type="ECO:0000256" key="7">
    <source>
        <dbReference type="ARBA" id="ARBA00022670"/>
    </source>
</evidence>
<feature type="binding site" evidence="16">
    <location>
        <position position="133"/>
    </location>
    <ligand>
        <name>substrate</name>
    </ligand>
</feature>
<dbReference type="EMBL" id="JASKNE010000001">
    <property type="protein sequence ID" value="MDK1683877.1"/>
    <property type="molecule type" value="Genomic_DNA"/>
</dbReference>